<feature type="compositionally biased region" description="Polar residues" evidence="1">
    <location>
        <begin position="23"/>
        <end position="44"/>
    </location>
</feature>
<proteinExistence type="predicted"/>
<feature type="region of interest" description="Disordered" evidence="1">
    <location>
        <begin position="1"/>
        <end position="54"/>
    </location>
</feature>
<dbReference type="EMBL" id="AMZH03022464">
    <property type="protein sequence ID" value="RRT37295.1"/>
    <property type="molecule type" value="Genomic_DNA"/>
</dbReference>
<dbReference type="AlphaFoldDB" id="A0A426XCU4"/>
<accession>A0A426XCU4</accession>
<organism evidence="2 3">
    <name type="scientific">Ensete ventricosum</name>
    <name type="common">Abyssinian banana</name>
    <name type="synonym">Musa ensete</name>
    <dbReference type="NCBI Taxonomy" id="4639"/>
    <lineage>
        <taxon>Eukaryota</taxon>
        <taxon>Viridiplantae</taxon>
        <taxon>Streptophyta</taxon>
        <taxon>Embryophyta</taxon>
        <taxon>Tracheophyta</taxon>
        <taxon>Spermatophyta</taxon>
        <taxon>Magnoliopsida</taxon>
        <taxon>Liliopsida</taxon>
        <taxon>Zingiberales</taxon>
        <taxon>Musaceae</taxon>
        <taxon>Ensete</taxon>
    </lineage>
</organism>
<sequence length="189" mass="20780">MDPTLIDRRGLGRANRERERLTSRNAPSNHPLHSTTHPAHSPRQSPLAPTGVTEYPDHDDALVISACIANTRVKSIMIDIGSSTAILYFDTFLKLGMTNHDLTPMTSTLTGFTGDEITPVGVATLPMTSDNEPRTKILMVPFMVVELPSAYNVSIGRPTLNKLRAVVSTYHRSKPNTRPEPIEPILECP</sequence>
<dbReference type="PANTHER" id="PTHR33240">
    <property type="entry name" value="OS08G0508500 PROTEIN"/>
    <property type="match status" value="1"/>
</dbReference>
<evidence type="ECO:0000313" key="2">
    <source>
        <dbReference type="EMBL" id="RRT37295.1"/>
    </source>
</evidence>
<name>A0A426XCU4_ENSVE</name>
<dbReference type="Proteomes" id="UP000287651">
    <property type="component" value="Unassembled WGS sequence"/>
</dbReference>
<reference evidence="2 3" key="1">
    <citation type="journal article" date="2014" name="Agronomy (Basel)">
        <title>A Draft Genome Sequence for Ensete ventricosum, the Drought-Tolerant Tree Against Hunger.</title>
        <authorList>
            <person name="Harrison J."/>
            <person name="Moore K.A."/>
            <person name="Paszkiewicz K."/>
            <person name="Jones T."/>
            <person name="Grant M."/>
            <person name="Ambacheew D."/>
            <person name="Muzemil S."/>
            <person name="Studholme D.J."/>
        </authorList>
    </citation>
    <scope>NUCLEOTIDE SEQUENCE [LARGE SCALE GENOMIC DNA]</scope>
</reference>
<comment type="caution">
    <text evidence="2">The sequence shown here is derived from an EMBL/GenBank/DDBJ whole genome shotgun (WGS) entry which is preliminary data.</text>
</comment>
<dbReference type="InterPro" id="IPR021109">
    <property type="entry name" value="Peptidase_aspartic_dom_sf"/>
</dbReference>
<evidence type="ECO:0000313" key="3">
    <source>
        <dbReference type="Proteomes" id="UP000287651"/>
    </source>
</evidence>
<feature type="compositionally biased region" description="Basic and acidic residues" evidence="1">
    <location>
        <begin position="1"/>
        <end position="22"/>
    </location>
</feature>
<dbReference type="PANTHER" id="PTHR33240:SF8">
    <property type="entry name" value="OS03G0439900 PROTEIN"/>
    <property type="match status" value="1"/>
</dbReference>
<gene>
    <name evidence="2" type="ORF">B296_00043278</name>
</gene>
<evidence type="ECO:0000256" key="1">
    <source>
        <dbReference type="SAM" id="MobiDB-lite"/>
    </source>
</evidence>
<protein>
    <submittedName>
        <fullName evidence="2">Uncharacterized protein</fullName>
    </submittedName>
</protein>
<dbReference type="Gene3D" id="2.40.70.10">
    <property type="entry name" value="Acid Proteases"/>
    <property type="match status" value="1"/>
</dbReference>